<dbReference type="Proteomes" id="UP000199041">
    <property type="component" value="Unassembled WGS sequence"/>
</dbReference>
<organism evidence="1 2">
    <name type="scientific">Arachidicoccus rhizosphaerae</name>
    <dbReference type="NCBI Taxonomy" id="551991"/>
    <lineage>
        <taxon>Bacteria</taxon>
        <taxon>Pseudomonadati</taxon>
        <taxon>Bacteroidota</taxon>
        <taxon>Chitinophagia</taxon>
        <taxon>Chitinophagales</taxon>
        <taxon>Chitinophagaceae</taxon>
        <taxon>Arachidicoccus</taxon>
    </lineage>
</organism>
<dbReference type="EMBL" id="FNQY01000008">
    <property type="protein sequence ID" value="SEA10954.1"/>
    <property type="molecule type" value="Genomic_DNA"/>
</dbReference>
<evidence type="ECO:0000313" key="2">
    <source>
        <dbReference type="Proteomes" id="UP000199041"/>
    </source>
</evidence>
<dbReference type="Pfam" id="PF07609">
    <property type="entry name" value="DUF1572"/>
    <property type="match status" value="1"/>
</dbReference>
<name>A0A1H3YIU9_9BACT</name>
<dbReference type="SUPFAM" id="SSF109854">
    <property type="entry name" value="DinB/YfiT-like putative metalloenzymes"/>
    <property type="match status" value="1"/>
</dbReference>
<evidence type="ECO:0000313" key="1">
    <source>
        <dbReference type="EMBL" id="SEA10954.1"/>
    </source>
</evidence>
<dbReference type="OrthoDB" id="68731at2"/>
<gene>
    <name evidence="1" type="ORF">SAMN05192529_10884</name>
</gene>
<evidence type="ECO:0008006" key="3">
    <source>
        <dbReference type="Google" id="ProtNLM"/>
    </source>
</evidence>
<accession>A0A1H3YIU9</accession>
<dbReference type="AlphaFoldDB" id="A0A1H3YIU9"/>
<keyword evidence="2" id="KW-1185">Reference proteome</keyword>
<proteinExistence type="predicted"/>
<dbReference type="InterPro" id="IPR011466">
    <property type="entry name" value="DUF1572"/>
</dbReference>
<dbReference type="Gene3D" id="1.20.120.450">
    <property type="entry name" value="dinb family like domain"/>
    <property type="match status" value="1"/>
</dbReference>
<dbReference type="RefSeq" id="WP_091396627.1">
    <property type="nucleotide sequence ID" value="NZ_FNQY01000008.1"/>
</dbReference>
<sequence>MTENDNSFDSLGTGFLRQSIIRLEGYKLMADKATGQLTKEQLFSIVSPGSNSIAVIMQHMGGNMMSRWTNFLTEDGEKTWRNRDQEFEQPDAQLANEKAILDLWEKGWACLLGALGNLKPADLEKNITIRAEQMKAYDAIIRQLMHYSGHVGQIVYIAKMLKKEDWQPLTIAKNQSQAYNESIGFTKQKH</sequence>
<dbReference type="STRING" id="551991.SAMN05192529_10884"/>
<dbReference type="InterPro" id="IPR034660">
    <property type="entry name" value="DinB/YfiT-like"/>
</dbReference>
<reference evidence="1 2" key="1">
    <citation type="submission" date="2016-10" db="EMBL/GenBank/DDBJ databases">
        <authorList>
            <person name="de Groot N.N."/>
        </authorList>
    </citation>
    <scope>NUCLEOTIDE SEQUENCE [LARGE SCALE GENOMIC DNA]</scope>
    <source>
        <strain evidence="1 2">Vu-144</strain>
    </source>
</reference>
<protein>
    <recommendedName>
        <fullName evidence="3">DUF1572 domain-containing protein</fullName>
    </recommendedName>
</protein>